<dbReference type="Proteomes" id="UP000015105">
    <property type="component" value="Chromosome 5D"/>
</dbReference>
<comment type="subcellular location">
    <subcellularLocation>
        <location evidence="1">Membrane</location>
        <topology evidence="1">Single-pass membrane protein</topology>
    </subcellularLocation>
</comment>
<keyword evidence="4" id="KW-1185">Reference proteome</keyword>
<dbReference type="Gramene" id="AET5Gv20467600.6">
    <property type="protein sequence ID" value="AET5Gv20467600.6"/>
    <property type="gene ID" value="AET5Gv20467600"/>
</dbReference>
<feature type="domain" description="Malectin-like" evidence="2">
    <location>
        <begin position="6"/>
        <end position="83"/>
    </location>
</feature>
<dbReference type="PANTHER" id="PTHR45631">
    <property type="entry name" value="OS07G0107800 PROTEIN-RELATED"/>
    <property type="match status" value="1"/>
</dbReference>
<evidence type="ECO:0000313" key="3">
    <source>
        <dbReference type="EnsemblPlants" id="AET5Gv20467600.6"/>
    </source>
</evidence>
<evidence type="ECO:0000313" key="4">
    <source>
        <dbReference type="Proteomes" id="UP000015105"/>
    </source>
</evidence>
<name>A0A453KNH5_AEGTS</name>
<organism evidence="3 4">
    <name type="scientific">Aegilops tauschii subsp. strangulata</name>
    <name type="common">Goatgrass</name>
    <dbReference type="NCBI Taxonomy" id="200361"/>
    <lineage>
        <taxon>Eukaryota</taxon>
        <taxon>Viridiplantae</taxon>
        <taxon>Streptophyta</taxon>
        <taxon>Embryophyta</taxon>
        <taxon>Tracheophyta</taxon>
        <taxon>Spermatophyta</taxon>
        <taxon>Magnoliopsida</taxon>
        <taxon>Liliopsida</taxon>
        <taxon>Poales</taxon>
        <taxon>Poaceae</taxon>
        <taxon>BOP clade</taxon>
        <taxon>Pooideae</taxon>
        <taxon>Triticodae</taxon>
        <taxon>Triticeae</taxon>
        <taxon>Triticinae</taxon>
        <taxon>Aegilops</taxon>
    </lineage>
</organism>
<proteinExistence type="predicted"/>
<dbReference type="InterPro" id="IPR024788">
    <property type="entry name" value="Malectin-like_Carb-bd_dom"/>
</dbReference>
<dbReference type="PANTHER" id="PTHR45631:SF112">
    <property type="entry name" value="OS09G0355400 PROTEIN"/>
    <property type="match status" value="1"/>
</dbReference>
<reference evidence="3" key="5">
    <citation type="journal article" date="2021" name="G3 (Bethesda)">
        <title>Aegilops tauschii genome assembly Aet v5.0 features greater sequence contiguity and improved annotation.</title>
        <authorList>
            <person name="Wang L."/>
            <person name="Zhu T."/>
            <person name="Rodriguez J.C."/>
            <person name="Deal K.R."/>
            <person name="Dubcovsky J."/>
            <person name="McGuire P.E."/>
            <person name="Lux T."/>
            <person name="Spannagl M."/>
            <person name="Mayer K.F.X."/>
            <person name="Baldrich P."/>
            <person name="Meyers B.C."/>
            <person name="Huo N."/>
            <person name="Gu Y.Q."/>
            <person name="Zhou H."/>
            <person name="Devos K.M."/>
            <person name="Bennetzen J.L."/>
            <person name="Unver T."/>
            <person name="Budak H."/>
            <person name="Gulick P.J."/>
            <person name="Galiba G."/>
            <person name="Kalapos B."/>
            <person name="Nelson D.R."/>
            <person name="Li P."/>
            <person name="You F.M."/>
            <person name="Luo M.C."/>
            <person name="Dvorak J."/>
        </authorList>
    </citation>
    <scope>NUCLEOTIDE SEQUENCE [LARGE SCALE GENOMIC DNA]</scope>
    <source>
        <strain evidence="3">cv. AL8/78</strain>
    </source>
</reference>
<dbReference type="EnsemblPlants" id="AET5Gv20467600.6">
    <property type="protein sequence ID" value="AET5Gv20467600.6"/>
    <property type="gene ID" value="AET5Gv20467600"/>
</dbReference>
<dbReference type="AlphaFoldDB" id="A0A453KNH5"/>
<evidence type="ECO:0000259" key="2">
    <source>
        <dbReference type="Pfam" id="PF12819"/>
    </source>
</evidence>
<dbReference type="GO" id="GO:0016020">
    <property type="term" value="C:membrane"/>
    <property type="evidence" value="ECO:0007669"/>
    <property type="project" value="UniProtKB-SubCell"/>
</dbReference>
<reference evidence="4" key="2">
    <citation type="journal article" date="2017" name="Nat. Plants">
        <title>The Aegilops tauschii genome reveals multiple impacts of transposons.</title>
        <authorList>
            <person name="Zhao G."/>
            <person name="Zou C."/>
            <person name="Li K."/>
            <person name="Wang K."/>
            <person name="Li T."/>
            <person name="Gao L."/>
            <person name="Zhang X."/>
            <person name="Wang H."/>
            <person name="Yang Z."/>
            <person name="Liu X."/>
            <person name="Jiang W."/>
            <person name="Mao L."/>
            <person name="Kong X."/>
            <person name="Jiao Y."/>
            <person name="Jia J."/>
        </authorList>
    </citation>
    <scope>NUCLEOTIDE SEQUENCE [LARGE SCALE GENOMIC DNA]</scope>
    <source>
        <strain evidence="4">cv. AL8/78</strain>
    </source>
</reference>
<reference evidence="3" key="3">
    <citation type="journal article" date="2017" name="Nature">
        <title>Genome sequence of the progenitor of the wheat D genome Aegilops tauschii.</title>
        <authorList>
            <person name="Luo M.C."/>
            <person name="Gu Y.Q."/>
            <person name="Puiu D."/>
            <person name="Wang H."/>
            <person name="Twardziok S.O."/>
            <person name="Deal K.R."/>
            <person name="Huo N."/>
            <person name="Zhu T."/>
            <person name="Wang L."/>
            <person name="Wang Y."/>
            <person name="McGuire P.E."/>
            <person name="Liu S."/>
            <person name="Long H."/>
            <person name="Ramasamy R.K."/>
            <person name="Rodriguez J.C."/>
            <person name="Van S.L."/>
            <person name="Yuan L."/>
            <person name="Wang Z."/>
            <person name="Xia Z."/>
            <person name="Xiao L."/>
            <person name="Anderson O.D."/>
            <person name="Ouyang S."/>
            <person name="Liang Y."/>
            <person name="Zimin A.V."/>
            <person name="Pertea G."/>
            <person name="Qi P."/>
            <person name="Bennetzen J.L."/>
            <person name="Dai X."/>
            <person name="Dawson M.W."/>
            <person name="Muller H.G."/>
            <person name="Kugler K."/>
            <person name="Rivarola-Duarte L."/>
            <person name="Spannagl M."/>
            <person name="Mayer K.F.X."/>
            <person name="Lu F.H."/>
            <person name="Bevan M.W."/>
            <person name="Leroy P."/>
            <person name="Li P."/>
            <person name="You F.M."/>
            <person name="Sun Q."/>
            <person name="Liu Z."/>
            <person name="Lyons E."/>
            <person name="Wicker T."/>
            <person name="Salzberg S.L."/>
            <person name="Devos K.M."/>
            <person name="Dvorak J."/>
        </authorList>
    </citation>
    <scope>NUCLEOTIDE SEQUENCE [LARGE SCALE GENOMIC DNA]</scope>
    <source>
        <strain evidence="3">cv. AL8/78</strain>
    </source>
</reference>
<sequence length="133" mass="15628">MVLPGYYLNMYYTDFQEQRLRAFDVYYNGYLWVPNNLSITPNYLFSDYSNATAPFTDNSGFYNVRIIATNTSVLPPMLNAYEINYLIQHDDTATDTQDGMYTSRSPKVSSQWRRVHRIIVKSQFSIFQAWEAK</sequence>
<reference evidence="3" key="4">
    <citation type="submission" date="2019-03" db="UniProtKB">
        <authorList>
            <consortium name="EnsemblPlants"/>
        </authorList>
    </citation>
    <scope>IDENTIFICATION</scope>
</reference>
<accession>A0A453KNH5</accession>
<protein>
    <recommendedName>
        <fullName evidence="2">Malectin-like domain-containing protein</fullName>
    </recommendedName>
</protein>
<reference evidence="4" key="1">
    <citation type="journal article" date="2014" name="Science">
        <title>Ancient hybridizations among the ancestral genomes of bread wheat.</title>
        <authorList>
            <consortium name="International Wheat Genome Sequencing Consortium,"/>
            <person name="Marcussen T."/>
            <person name="Sandve S.R."/>
            <person name="Heier L."/>
            <person name="Spannagl M."/>
            <person name="Pfeifer M."/>
            <person name="Jakobsen K.S."/>
            <person name="Wulff B.B."/>
            <person name="Steuernagel B."/>
            <person name="Mayer K.F."/>
            <person name="Olsen O.A."/>
        </authorList>
    </citation>
    <scope>NUCLEOTIDE SEQUENCE [LARGE SCALE GENOMIC DNA]</scope>
    <source>
        <strain evidence="4">cv. AL8/78</strain>
    </source>
</reference>
<evidence type="ECO:0000256" key="1">
    <source>
        <dbReference type="ARBA" id="ARBA00004167"/>
    </source>
</evidence>
<dbReference type="Pfam" id="PF12819">
    <property type="entry name" value="Malectin_like"/>
    <property type="match status" value="1"/>
</dbReference>